<comment type="caution">
    <text evidence="1">The sequence shown here is derived from an EMBL/GenBank/DDBJ whole genome shotgun (WGS) entry which is preliminary data.</text>
</comment>
<dbReference type="AlphaFoldDB" id="A0A4Y9Z0M0"/>
<sequence length="167" mass="18695">MCHCTGQFAARGYDFDTNAALRHLRLTVCIDPSELGGDWLELVATLRAAFSTIRSHNLERITVDIGIELGQADRLDEDMLVPPREELVPDTEELHSVMVLPYFYALQHVVVGMEVRYNQEWHSSEEGVHDAVQALLVPVCRQSFAPWLDRGIVNIFCTASTTGGINL</sequence>
<organism evidence="1 2">
    <name type="scientific">Rhodofomes roseus</name>
    <dbReference type="NCBI Taxonomy" id="34475"/>
    <lineage>
        <taxon>Eukaryota</taxon>
        <taxon>Fungi</taxon>
        <taxon>Dikarya</taxon>
        <taxon>Basidiomycota</taxon>
        <taxon>Agaricomycotina</taxon>
        <taxon>Agaricomycetes</taxon>
        <taxon>Polyporales</taxon>
        <taxon>Rhodofomes</taxon>
    </lineage>
</organism>
<dbReference type="EMBL" id="SEKV01000036">
    <property type="protein sequence ID" value="TFY68174.1"/>
    <property type="molecule type" value="Genomic_DNA"/>
</dbReference>
<evidence type="ECO:0000313" key="1">
    <source>
        <dbReference type="EMBL" id="TFY68174.1"/>
    </source>
</evidence>
<evidence type="ECO:0000313" key="2">
    <source>
        <dbReference type="Proteomes" id="UP000298390"/>
    </source>
</evidence>
<name>A0A4Y9Z0M0_9APHY</name>
<accession>A0A4Y9Z0M0</accession>
<proteinExistence type="predicted"/>
<dbReference type="Proteomes" id="UP000298390">
    <property type="component" value="Unassembled WGS sequence"/>
</dbReference>
<reference evidence="1 2" key="1">
    <citation type="submission" date="2019-01" db="EMBL/GenBank/DDBJ databases">
        <title>Genome sequencing of the rare red list fungi Fomitopsis rosea.</title>
        <authorList>
            <person name="Buettner E."/>
            <person name="Kellner H."/>
        </authorList>
    </citation>
    <scope>NUCLEOTIDE SEQUENCE [LARGE SCALE GENOMIC DNA]</scope>
    <source>
        <strain evidence="1 2">DSM 105464</strain>
    </source>
</reference>
<protein>
    <submittedName>
        <fullName evidence="1">Uncharacterized protein</fullName>
    </submittedName>
</protein>
<gene>
    <name evidence="1" type="ORF">EVJ58_g1152</name>
</gene>